<evidence type="ECO:0000259" key="7">
    <source>
        <dbReference type="PROSITE" id="PS51686"/>
    </source>
</evidence>
<evidence type="ECO:0000313" key="9">
    <source>
        <dbReference type="Proteomes" id="UP000198994"/>
    </source>
</evidence>
<sequence>MTPAARIQAAAEILDRIASGTPAEQALLGWSRASRFAGSKDRAAVRDHVFDVLRRWRSTAAAGGGDWGRARMLGLLRQDGIDPDTLFTGEGHAPSPLSEDERAAGRVPGGAEALDIPDWLWPGFSASLGAEAVPAAEALRHRAPVFLRVNTLRNTLDEAQAALATEGIETRPHPLAGTALEVIAGARGIARSAAFTEGLVELQDAASQAVVAQLPLGPGQRVLDYCAGGGGKALAMAARLRGAVEAHDADPGRMSDLPARAARAGAEIVRTAKPSGRYDLVLCDVPCSGSGSWRRAPEGKWRLTEEGLTRLLSVQAGILDTVAPLVADGGTLAYATCSMLAPENAAQIEGFLGRHAGWQVVTHRQFLPRDGGDGFFMACLTRTA</sequence>
<keyword evidence="3 5" id="KW-0949">S-adenosyl-L-methionine</keyword>
<reference evidence="9" key="1">
    <citation type="submission" date="2016-10" db="EMBL/GenBank/DDBJ databases">
        <authorList>
            <person name="Varghese N."/>
            <person name="Submissions S."/>
        </authorList>
    </citation>
    <scope>NUCLEOTIDE SEQUENCE [LARGE SCALE GENOMIC DNA]</scope>
    <source>
        <strain evidence="9">DSM 10146</strain>
    </source>
</reference>
<dbReference type="InterPro" id="IPR001678">
    <property type="entry name" value="MeTrfase_RsmB-F_NOP2_dom"/>
</dbReference>
<dbReference type="InterPro" id="IPR029063">
    <property type="entry name" value="SAM-dependent_MTases_sf"/>
</dbReference>
<dbReference type="InterPro" id="IPR023267">
    <property type="entry name" value="RCMT"/>
</dbReference>
<dbReference type="InterPro" id="IPR054728">
    <property type="entry name" value="RsmB-like_ferredoxin"/>
</dbReference>
<dbReference type="Gene3D" id="3.40.50.150">
    <property type="entry name" value="Vaccinia Virus protein VP39"/>
    <property type="match status" value="1"/>
</dbReference>
<dbReference type="GO" id="GO:0001510">
    <property type="term" value="P:RNA methylation"/>
    <property type="evidence" value="ECO:0007669"/>
    <property type="project" value="InterPro"/>
</dbReference>
<comment type="similarity">
    <text evidence="5">Belongs to the class I-like SAM-binding methyltransferase superfamily. RsmB/NOP family.</text>
</comment>
<dbReference type="Pfam" id="PF01189">
    <property type="entry name" value="Methyltr_RsmB-F"/>
    <property type="match status" value="1"/>
</dbReference>
<comment type="caution">
    <text evidence="5">Lacks conserved residue(s) required for the propagation of feature annotation.</text>
</comment>
<dbReference type="EMBL" id="FNAV01000017">
    <property type="protein sequence ID" value="SDF32557.1"/>
    <property type="molecule type" value="Genomic_DNA"/>
</dbReference>
<evidence type="ECO:0000256" key="3">
    <source>
        <dbReference type="ARBA" id="ARBA00022691"/>
    </source>
</evidence>
<name>A0A1G7K612_9RHOB</name>
<dbReference type="PRINTS" id="PR02008">
    <property type="entry name" value="RCMTFAMILY"/>
</dbReference>
<dbReference type="OrthoDB" id="9810297at2"/>
<keyword evidence="4 5" id="KW-0694">RNA-binding</keyword>
<gene>
    <name evidence="8" type="ORF">SAMN04488105_11757</name>
</gene>
<evidence type="ECO:0000256" key="6">
    <source>
        <dbReference type="SAM" id="MobiDB-lite"/>
    </source>
</evidence>
<evidence type="ECO:0000256" key="2">
    <source>
        <dbReference type="ARBA" id="ARBA00022679"/>
    </source>
</evidence>
<evidence type="ECO:0000256" key="1">
    <source>
        <dbReference type="ARBA" id="ARBA00022603"/>
    </source>
</evidence>
<dbReference type="RefSeq" id="WP_089962919.1">
    <property type="nucleotide sequence ID" value="NZ_FNAV01000017.1"/>
</dbReference>
<dbReference type="PANTHER" id="PTHR22807:SF53">
    <property type="entry name" value="RIBOSOMAL RNA SMALL SUBUNIT METHYLTRANSFERASE B-RELATED"/>
    <property type="match status" value="1"/>
</dbReference>
<feature type="active site" description="Nucleophile" evidence="5">
    <location>
        <position position="337"/>
    </location>
</feature>
<dbReference type="GO" id="GO:0003723">
    <property type="term" value="F:RNA binding"/>
    <property type="evidence" value="ECO:0007669"/>
    <property type="project" value="UniProtKB-UniRule"/>
</dbReference>
<keyword evidence="9" id="KW-1185">Reference proteome</keyword>
<organism evidence="8 9">
    <name type="scientific">Salipiger thiooxidans</name>
    <dbReference type="NCBI Taxonomy" id="282683"/>
    <lineage>
        <taxon>Bacteria</taxon>
        <taxon>Pseudomonadati</taxon>
        <taxon>Pseudomonadota</taxon>
        <taxon>Alphaproteobacteria</taxon>
        <taxon>Rhodobacterales</taxon>
        <taxon>Roseobacteraceae</taxon>
        <taxon>Salipiger</taxon>
    </lineage>
</organism>
<dbReference type="GO" id="GO:0008173">
    <property type="term" value="F:RNA methyltransferase activity"/>
    <property type="evidence" value="ECO:0007669"/>
    <property type="project" value="InterPro"/>
</dbReference>
<evidence type="ECO:0000313" key="8">
    <source>
        <dbReference type="EMBL" id="SDF32557.1"/>
    </source>
</evidence>
<evidence type="ECO:0000256" key="4">
    <source>
        <dbReference type="ARBA" id="ARBA00022884"/>
    </source>
</evidence>
<dbReference type="InterPro" id="IPR049560">
    <property type="entry name" value="MeTrfase_RsmB-F_NOP2_cat"/>
</dbReference>
<evidence type="ECO:0000256" key="5">
    <source>
        <dbReference type="PROSITE-ProRule" id="PRU01023"/>
    </source>
</evidence>
<dbReference type="SUPFAM" id="SSF53335">
    <property type="entry name" value="S-adenosyl-L-methionine-dependent methyltransferases"/>
    <property type="match status" value="1"/>
</dbReference>
<feature type="binding site" evidence="5">
    <location>
        <position position="248"/>
    </location>
    <ligand>
        <name>S-adenosyl-L-methionine</name>
        <dbReference type="ChEBI" id="CHEBI:59789"/>
    </ligand>
</feature>
<feature type="region of interest" description="Disordered" evidence="6">
    <location>
        <begin position="85"/>
        <end position="104"/>
    </location>
</feature>
<keyword evidence="2 5" id="KW-0808">Transferase</keyword>
<feature type="binding site" evidence="5">
    <location>
        <position position="284"/>
    </location>
    <ligand>
        <name>S-adenosyl-L-methionine</name>
        <dbReference type="ChEBI" id="CHEBI:59789"/>
    </ligand>
</feature>
<dbReference type="Pfam" id="PF22458">
    <property type="entry name" value="RsmF-B_ferredox"/>
    <property type="match status" value="1"/>
</dbReference>
<feature type="domain" description="SAM-dependent MTase RsmB/NOP-type" evidence="7">
    <location>
        <begin position="135"/>
        <end position="384"/>
    </location>
</feature>
<protein>
    <submittedName>
        <fullName evidence="8">16S rRNA (Cytosine967-C5)-methyltransferase</fullName>
    </submittedName>
</protein>
<dbReference type="PANTHER" id="PTHR22807">
    <property type="entry name" value="NOP2 YEAST -RELATED NOL1/NOP2/FMU SUN DOMAIN-CONTAINING"/>
    <property type="match status" value="1"/>
</dbReference>
<dbReference type="Proteomes" id="UP000198994">
    <property type="component" value="Unassembled WGS sequence"/>
</dbReference>
<proteinExistence type="inferred from homology"/>
<accession>A0A1G7K612</accession>
<dbReference type="AlphaFoldDB" id="A0A1G7K612"/>
<keyword evidence="1 5" id="KW-0489">Methyltransferase</keyword>
<dbReference type="STRING" id="282683.SAMN04488105_11757"/>
<dbReference type="PROSITE" id="PS51686">
    <property type="entry name" value="SAM_MT_RSMB_NOP"/>
    <property type="match status" value="1"/>
</dbReference>